<feature type="region of interest" description="Disordered" evidence="1">
    <location>
        <begin position="316"/>
        <end position="379"/>
    </location>
</feature>
<name>A0AAV8Y1A9_9CUCU</name>
<evidence type="ECO:0000256" key="2">
    <source>
        <dbReference type="SAM" id="SignalP"/>
    </source>
</evidence>
<evidence type="ECO:0000256" key="1">
    <source>
        <dbReference type="SAM" id="MobiDB-lite"/>
    </source>
</evidence>
<feature type="compositionally biased region" description="Polar residues" evidence="1">
    <location>
        <begin position="319"/>
        <end position="335"/>
    </location>
</feature>
<feature type="compositionally biased region" description="Basic residues" evidence="1">
    <location>
        <begin position="259"/>
        <end position="272"/>
    </location>
</feature>
<feature type="chain" id="PRO_5043944988" evidence="2">
    <location>
        <begin position="21"/>
        <end position="493"/>
    </location>
</feature>
<dbReference type="Proteomes" id="UP001162162">
    <property type="component" value="Unassembled WGS sequence"/>
</dbReference>
<dbReference type="AlphaFoldDB" id="A0AAV8Y1A9"/>
<feature type="compositionally biased region" description="Low complexity" evidence="1">
    <location>
        <begin position="356"/>
        <end position="375"/>
    </location>
</feature>
<evidence type="ECO:0000313" key="4">
    <source>
        <dbReference type="Proteomes" id="UP001162162"/>
    </source>
</evidence>
<feature type="compositionally biased region" description="Basic and acidic residues" evidence="1">
    <location>
        <begin position="78"/>
        <end position="137"/>
    </location>
</feature>
<organism evidence="3 4">
    <name type="scientific">Aromia moschata</name>
    <dbReference type="NCBI Taxonomy" id="1265417"/>
    <lineage>
        <taxon>Eukaryota</taxon>
        <taxon>Metazoa</taxon>
        <taxon>Ecdysozoa</taxon>
        <taxon>Arthropoda</taxon>
        <taxon>Hexapoda</taxon>
        <taxon>Insecta</taxon>
        <taxon>Pterygota</taxon>
        <taxon>Neoptera</taxon>
        <taxon>Endopterygota</taxon>
        <taxon>Coleoptera</taxon>
        <taxon>Polyphaga</taxon>
        <taxon>Cucujiformia</taxon>
        <taxon>Chrysomeloidea</taxon>
        <taxon>Cerambycidae</taxon>
        <taxon>Cerambycinae</taxon>
        <taxon>Callichromatini</taxon>
        <taxon>Aromia</taxon>
    </lineage>
</organism>
<keyword evidence="4" id="KW-1185">Reference proteome</keyword>
<protein>
    <submittedName>
        <fullName evidence="3">Uncharacterized protein</fullName>
    </submittedName>
</protein>
<feature type="region of interest" description="Disordered" evidence="1">
    <location>
        <begin position="28"/>
        <end position="176"/>
    </location>
</feature>
<accession>A0AAV8Y1A9</accession>
<evidence type="ECO:0000313" key="3">
    <source>
        <dbReference type="EMBL" id="KAJ8945259.1"/>
    </source>
</evidence>
<feature type="compositionally biased region" description="Low complexity" evidence="1">
    <location>
        <begin position="138"/>
        <end position="149"/>
    </location>
</feature>
<feature type="signal peptide" evidence="2">
    <location>
        <begin position="1"/>
        <end position="20"/>
    </location>
</feature>
<dbReference type="EMBL" id="JAPWTK010000223">
    <property type="protein sequence ID" value="KAJ8945259.1"/>
    <property type="molecule type" value="Genomic_DNA"/>
</dbReference>
<feature type="region of interest" description="Disordered" evidence="1">
    <location>
        <begin position="243"/>
        <end position="283"/>
    </location>
</feature>
<proteinExistence type="predicted"/>
<sequence>MRLYFLGAVLCVVALSRCRASPITTITAHQDGHASEEQTQAEIQKNGEMQEETQGVFKSDETSAQKAVETVTESNSVEQRKEEAKDVNPEKPEDAKSVAPEKSDKAEEAKAATPKEEKSLGQQSEKEVAETEKRKAAPEVPAVEPAAAASELSPSDELDAQEAAAGEDEQGADVEGTEAAAADLIEKDPIDGSEAVENAVEPTASPKMPAIYISKYNRFVDNILGRINRILGKSYDPVRVKLQSVDNKNKNNGNGNGKGKGKKKNKVNRKSQRTKDRMTNKMGQLQIARASVQFEVDGGERSLESESREPSFILISKAGTASEQDGTNSTSTATETRARPVKQNNANKKNKKKNSTKAGATTNKNNKVKQGNGNKNKPKMRATLFGLSSIKRDGDVTGGEGVRVGARRELKSATATTTEMYGRLNLRIIHGGAATLHSIRVLQPKQVRVDSQDNHDKTREFMWKRSAHIASVVARKLSSAAKSMLKPPPSYAS</sequence>
<feature type="compositionally biased region" description="Acidic residues" evidence="1">
    <location>
        <begin position="154"/>
        <end position="176"/>
    </location>
</feature>
<comment type="caution">
    <text evidence="3">The sequence shown here is derived from an EMBL/GenBank/DDBJ whole genome shotgun (WGS) entry which is preliminary data.</text>
</comment>
<keyword evidence="2" id="KW-0732">Signal</keyword>
<reference evidence="3" key="1">
    <citation type="journal article" date="2023" name="Insect Mol. Biol.">
        <title>Genome sequencing provides insights into the evolution of gene families encoding plant cell wall-degrading enzymes in longhorned beetles.</title>
        <authorList>
            <person name="Shin N.R."/>
            <person name="Okamura Y."/>
            <person name="Kirsch R."/>
            <person name="Pauchet Y."/>
        </authorList>
    </citation>
    <scope>NUCLEOTIDE SEQUENCE</scope>
    <source>
        <strain evidence="3">AMC_N1</strain>
    </source>
</reference>
<gene>
    <name evidence="3" type="ORF">NQ318_016679</name>
</gene>